<name>A0AB39UTQ8_9GAMM</name>
<evidence type="ECO:0000256" key="6">
    <source>
        <dbReference type="ARBA" id="ARBA00022989"/>
    </source>
</evidence>
<keyword evidence="7 9" id="KW-0472">Membrane</keyword>
<evidence type="ECO:0000256" key="9">
    <source>
        <dbReference type="RuleBase" id="RU369079"/>
    </source>
</evidence>
<evidence type="ECO:0000256" key="3">
    <source>
        <dbReference type="ARBA" id="ARBA00022475"/>
    </source>
</evidence>
<evidence type="ECO:0000256" key="2">
    <source>
        <dbReference type="ARBA" id="ARBA00022448"/>
    </source>
</evidence>
<dbReference type="AlphaFoldDB" id="A0AB39UTQ8"/>
<protein>
    <recommendedName>
        <fullName evidence="9">TRAP transporter small permease protein</fullName>
    </recommendedName>
</protein>
<feature type="domain" description="Tripartite ATP-independent periplasmic transporters DctQ component" evidence="10">
    <location>
        <begin position="29"/>
        <end position="163"/>
    </location>
</feature>
<sequence length="181" mass="20229">MRILLVLDKGFERATDLCGVLATSAFVLMLLNVFYDVVMRYAFNEVSIGMQELEWHLFSAVFLLGIPYALRVDGHVRVDVFYDRWTDRTKAWVNILGALGFLLPFAALIYWYGTGFVHEAWVLQEGSGDPGGLPYRYLVKALIPASAAFTALAGLGMITQALRVLLLGERYAHVNHQEGLA</sequence>
<dbReference type="RefSeq" id="WP_369600408.1">
    <property type="nucleotide sequence ID" value="NZ_CP154858.1"/>
</dbReference>
<feature type="transmembrane region" description="Helical" evidence="9">
    <location>
        <begin position="91"/>
        <end position="113"/>
    </location>
</feature>
<dbReference type="GO" id="GO:0022857">
    <property type="term" value="F:transmembrane transporter activity"/>
    <property type="evidence" value="ECO:0007669"/>
    <property type="project" value="UniProtKB-UniRule"/>
</dbReference>
<evidence type="ECO:0000256" key="4">
    <source>
        <dbReference type="ARBA" id="ARBA00022519"/>
    </source>
</evidence>
<keyword evidence="2 9" id="KW-0813">Transport</keyword>
<evidence type="ECO:0000313" key="11">
    <source>
        <dbReference type="EMBL" id="XDT71373.1"/>
    </source>
</evidence>
<feature type="transmembrane region" description="Helical" evidence="9">
    <location>
        <begin position="55"/>
        <end position="70"/>
    </location>
</feature>
<keyword evidence="6 9" id="KW-1133">Transmembrane helix</keyword>
<organism evidence="11">
    <name type="scientific">Thermohahella caldifontis</name>
    <dbReference type="NCBI Taxonomy" id="3142973"/>
    <lineage>
        <taxon>Bacteria</taxon>
        <taxon>Pseudomonadati</taxon>
        <taxon>Pseudomonadota</taxon>
        <taxon>Gammaproteobacteria</taxon>
        <taxon>Oceanospirillales</taxon>
        <taxon>Hahellaceae</taxon>
        <taxon>Thermohahella</taxon>
    </lineage>
</organism>
<feature type="transmembrane region" description="Helical" evidence="9">
    <location>
        <begin position="14"/>
        <end position="35"/>
    </location>
</feature>
<evidence type="ECO:0000256" key="8">
    <source>
        <dbReference type="ARBA" id="ARBA00038436"/>
    </source>
</evidence>
<evidence type="ECO:0000256" key="1">
    <source>
        <dbReference type="ARBA" id="ARBA00004429"/>
    </source>
</evidence>
<dbReference type="EMBL" id="CP154858">
    <property type="protein sequence ID" value="XDT71373.1"/>
    <property type="molecule type" value="Genomic_DNA"/>
</dbReference>
<keyword evidence="3" id="KW-1003">Cell membrane</keyword>
<gene>
    <name evidence="11" type="ORF">AAIA72_11220</name>
</gene>
<evidence type="ECO:0000256" key="5">
    <source>
        <dbReference type="ARBA" id="ARBA00022692"/>
    </source>
</evidence>
<dbReference type="KEGG" id="tcd:AAIA72_11220"/>
<dbReference type="InterPro" id="IPR055348">
    <property type="entry name" value="DctQ"/>
</dbReference>
<dbReference type="PANTHER" id="PTHR35011:SF4">
    <property type="entry name" value="SLL1102 PROTEIN"/>
    <property type="match status" value="1"/>
</dbReference>
<evidence type="ECO:0000259" key="10">
    <source>
        <dbReference type="Pfam" id="PF04290"/>
    </source>
</evidence>
<keyword evidence="4 9" id="KW-0997">Cell inner membrane</keyword>
<keyword evidence="5 9" id="KW-0812">Transmembrane</keyword>
<dbReference type="GO" id="GO:0005886">
    <property type="term" value="C:plasma membrane"/>
    <property type="evidence" value="ECO:0007669"/>
    <property type="project" value="UniProtKB-SubCell"/>
</dbReference>
<dbReference type="PANTHER" id="PTHR35011">
    <property type="entry name" value="2,3-DIKETO-L-GULONATE TRAP TRANSPORTER SMALL PERMEASE PROTEIN YIAM"/>
    <property type="match status" value="1"/>
</dbReference>
<accession>A0AB39UTQ8</accession>
<comment type="function">
    <text evidence="9">Part of the tripartite ATP-independent periplasmic (TRAP) transport system.</text>
</comment>
<comment type="subunit">
    <text evidence="9">The complex comprises the extracytoplasmic solute receptor protein and the two transmembrane proteins.</text>
</comment>
<proteinExistence type="inferred from homology"/>
<feature type="transmembrane region" description="Helical" evidence="9">
    <location>
        <begin position="137"/>
        <end position="158"/>
    </location>
</feature>
<comment type="subcellular location">
    <subcellularLocation>
        <location evidence="1 9">Cell inner membrane</location>
        <topology evidence="1 9">Multi-pass membrane protein</topology>
    </subcellularLocation>
</comment>
<dbReference type="InterPro" id="IPR007387">
    <property type="entry name" value="TRAP_DctQ"/>
</dbReference>
<reference evidence="11" key="1">
    <citation type="submission" date="2024-05" db="EMBL/GenBank/DDBJ databases">
        <title>Genome sequencing of novel strain.</title>
        <authorList>
            <person name="Ganbat D."/>
            <person name="Ganbat S."/>
            <person name="Lee S.-J."/>
        </authorList>
    </citation>
    <scope>NUCLEOTIDE SEQUENCE</scope>
    <source>
        <strain evidence="11">SMD15-11</strain>
    </source>
</reference>
<comment type="similarity">
    <text evidence="8 9">Belongs to the TRAP transporter small permease family.</text>
</comment>
<evidence type="ECO:0000256" key="7">
    <source>
        <dbReference type="ARBA" id="ARBA00023136"/>
    </source>
</evidence>
<dbReference type="Pfam" id="PF04290">
    <property type="entry name" value="DctQ"/>
    <property type="match status" value="1"/>
</dbReference>